<feature type="zinc finger region" description="C3H1-type" evidence="5">
    <location>
        <begin position="26"/>
        <end position="53"/>
    </location>
</feature>
<reference evidence="8 9" key="1">
    <citation type="submission" date="2024-01" db="EMBL/GenBank/DDBJ databases">
        <title>The genomes of 5 underutilized Papilionoideae crops provide insights into root nodulation and disease resistanc.</title>
        <authorList>
            <person name="Jiang F."/>
        </authorList>
    </citation>
    <scope>NUCLEOTIDE SEQUENCE [LARGE SCALE GENOMIC DNA]</scope>
    <source>
        <strain evidence="8">LVBAO_FW01</strain>
        <tissue evidence="8">Leaves</tissue>
    </source>
</reference>
<evidence type="ECO:0000313" key="9">
    <source>
        <dbReference type="Proteomes" id="UP001367508"/>
    </source>
</evidence>
<feature type="domain" description="C3H1-type" evidence="7">
    <location>
        <begin position="26"/>
        <end position="53"/>
    </location>
</feature>
<dbReference type="SUPFAM" id="SSF90229">
    <property type="entry name" value="CCCH zinc finger"/>
    <property type="match status" value="2"/>
</dbReference>
<proteinExistence type="predicted"/>
<comment type="caution">
    <text evidence="8">The sequence shown here is derived from an EMBL/GenBank/DDBJ whole genome shotgun (WGS) entry which is preliminary data.</text>
</comment>
<evidence type="ECO:0000256" key="2">
    <source>
        <dbReference type="ARBA" id="ARBA00022737"/>
    </source>
</evidence>
<keyword evidence="1 5" id="KW-0479">Metal-binding</keyword>
<dbReference type="GO" id="GO:0003729">
    <property type="term" value="F:mRNA binding"/>
    <property type="evidence" value="ECO:0007669"/>
    <property type="project" value="InterPro"/>
</dbReference>
<dbReference type="Proteomes" id="UP001367508">
    <property type="component" value="Unassembled WGS sequence"/>
</dbReference>
<evidence type="ECO:0000256" key="5">
    <source>
        <dbReference type="PROSITE-ProRule" id="PRU00723"/>
    </source>
</evidence>
<feature type="domain" description="C3H1-type" evidence="7">
    <location>
        <begin position="56"/>
        <end position="84"/>
    </location>
</feature>
<evidence type="ECO:0000313" key="8">
    <source>
        <dbReference type="EMBL" id="KAK7325219.1"/>
    </source>
</evidence>
<dbReference type="PANTHER" id="PTHR12547">
    <property type="entry name" value="CCCH ZINC FINGER/TIS11-RELATED"/>
    <property type="match status" value="1"/>
</dbReference>
<feature type="zinc finger region" description="C3H1-type" evidence="5">
    <location>
        <begin position="56"/>
        <end position="84"/>
    </location>
</feature>
<dbReference type="EMBL" id="JAYMYQ010000006">
    <property type="protein sequence ID" value="KAK7325219.1"/>
    <property type="molecule type" value="Genomic_DNA"/>
</dbReference>
<dbReference type="InterPro" id="IPR036855">
    <property type="entry name" value="Znf_CCCH_sf"/>
</dbReference>
<dbReference type="InterPro" id="IPR000571">
    <property type="entry name" value="Znf_CCCH"/>
</dbReference>
<dbReference type="GO" id="GO:0008270">
    <property type="term" value="F:zinc ion binding"/>
    <property type="evidence" value="ECO:0007669"/>
    <property type="project" value="UniProtKB-KW"/>
</dbReference>
<keyword evidence="3 5" id="KW-0863">Zinc-finger</keyword>
<dbReference type="InterPro" id="IPR045877">
    <property type="entry name" value="ZFP36-like"/>
</dbReference>
<feature type="region of interest" description="Disordered" evidence="6">
    <location>
        <begin position="1"/>
        <end position="21"/>
    </location>
</feature>
<dbReference type="PANTHER" id="PTHR12547:SF156">
    <property type="entry name" value="ZINC FINGER CCCH DOMAIN-CONTAINING PROTEIN 12"/>
    <property type="match status" value="1"/>
</dbReference>
<sequence>MEREAWGYPQTHGDFKNPNDDRRKLKMKTELCRKFKQGACALASKCNYAHGVAELRYQPKLCRLFLHNTHCPYGRSCRFLHSTPNPPAFPNAQHSSAPPPTIDAQYNILQTTCAAAATNASITTVTTTSSPKDQPSCGGTVKSIFNKNQLLRNSRIYADWI</sequence>
<dbReference type="SMART" id="SM00356">
    <property type="entry name" value="ZnF_C3H1"/>
    <property type="match status" value="2"/>
</dbReference>
<keyword evidence="2" id="KW-0677">Repeat</keyword>
<dbReference type="Pfam" id="PF00642">
    <property type="entry name" value="zf-CCCH"/>
    <property type="match status" value="1"/>
</dbReference>
<dbReference type="AlphaFoldDB" id="A0AAN9Q887"/>
<protein>
    <recommendedName>
        <fullName evidence="7">C3H1-type domain-containing protein</fullName>
    </recommendedName>
</protein>
<evidence type="ECO:0000256" key="4">
    <source>
        <dbReference type="ARBA" id="ARBA00022833"/>
    </source>
</evidence>
<dbReference type="PROSITE" id="PS50103">
    <property type="entry name" value="ZF_C3H1"/>
    <property type="match status" value="2"/>
</dbReference>
<gene>
    <name evidence="8" type="ORF">VNO77_29378</name>
</gene>
<dbReference type="Gene3D" id="4.10.1000.10">
    <property type="entry name" value="Zinc finger, CCCH-type"/>
    <property type="match status" value="2"/>
</dbReference>
<evidence type="ECO:0000256" key="3">
    <source>
        <dbReference type="ARBA" id="ARBA00022771"/>
    </source>
</evidence>
<keyword evidence="4 5" id="KW-0862">Zinc</keyword>
<evidence type="ECO:0000256" key="1">
    <source>
        <dbReference type="ARBA" id="ARBA00022723"/>
    </source>
</evidence>
<organism evidence="8 9">
    <name type="scientific">Canavalia gladiata</name>
    <name type="common">Sword bean</name>
    <name type="synonym">Dolichos gladiatus</name>
    <dbReference type="NCBI Taxonomy" id="3824"/>
    <lineage>
        <taxon>Eukaryota</taxon>
        <taxon>Viridiplantae</taxon>
        <taxon>Streptophyta</taxon>
        <taxon>Embryophyta</taxon>
        <taxon>Tracheophyta</taxon>
        <taxon>Spermatophyta</taxon>
        <taxon>Magnoliopsida</taxon>
        <taxon>eudicotyledons</taxon>
        <taxon>Gunneridae</taxon>
        <taxon>Pentapetalae</taxon>
        <taxon>rosids</taxon>
        <taxon>fabids</taxon>
        <taxon>Fabales</taxon>
        <taxon>Fabaceae</taxon>
        <taxon>Papilionoideae</taxon>
        <taxon>50 kb inversion clade</taxon>
        <taxon>NPAAA clade</taxon>
        <taxon>indigoferoid/millettioid clade</taxon>
        <taxon>Phaseoleae</taxon>
        <taxon>Canavalia</taxon>
    </lineage>
</organism>
<evidence type="ECO:0000259" key="7">
    <source>
        <dbReference type="PROSITE" id="PS50103"/>
    </source>
</evidence>
<name>A0AAN9Q887_CANGL</name>
<evidence type="ECO:0000256" key="6">
    <source>
        <dbReference type="SAM" id="MobiDB-lite"/>
    </source>
</evidence>
<keyword evidence="9" id="KW-1185">Reference proteome</keyword>
<accession>A0AAN9Q887</accession>